<dbReference type="AlphaFoldDB" id="A0A0E9RJ53"/>
<protein>
    <submittedName>
        <fullName evidence="1">Uncharacterized protein</fullName>
    </submittedName>
</protein>
<sequence length="40" mass="4538">MFPPSQPFVFLVPWRDVISCHTLGVNTPLLSPSHFPLRFG</sequence>
<proteinExistence type="predicted"/>
<organism evidence="1">
    <name type="scientific">Anguilla anguilla</name>
    <name type="common">European freshwater eel</name>
    <name type="synonym">Muraena anguilla</name>
    <dbReference type="NCBI Taxonomy" id="7936"/>
    <lineage>
        <taxon>Eukaryota</taxon>
        <taxon>Metazoa</taxon>
        <taxon>Chordata</taxon>
        <taxon>Craniata</taxon>
        <taxon>Vertebrata</taxon>
        <taxon>Euteleostomi</taxon>
        <taxon>Actinopterygii</taxon>
        <taxon>Neopterygii</taxon>
        <taxon>Teleostei</taxon>
        <taxon>Anguilliformes</taxon>
        <taxon>Anguillidae</taxon>
        <taxon>Anguilla</taxon>
    </lineage>
</organism>
<reference evidence="1" key="1">
    <citation type="submission" date="2014-11" db="EMBL/GenBank/DDBJ databases">
        <authorList>
            <person name="Amaro Gonzalez C."/>
        </authorList>
    </citation>
    <scope>NUCLEOTIDE SEQUENCE</scope>
</reference>
<dbReference type="EMBL" id="GBXM01079438">
    <property type="protein sequence ID" value="JAH29139.1"/>
    <property type="molecule type" value="Transcribed_RNA"/>
</dbReference>
<name>A0A0E9RJ53_ANGAN</name>
<reference evidence="1" key="2">
    <citation type="journal article" date="2015" name="Fish Shellfish Immunol.">
        <title>Early steps in the European eel (Anguilla anguilla)-Vibrio vulnificus interaction in the gills: Role of the RtxA13 toxin.</title>
        <authorList>
            <person name="Callol A."/>
            <person name="Pajuelo D."/>
            <person name="Ebbesson L."/>
            <person name="Teles M."/>
            <person name="MacKenzie S."/>
            <person name="Amaro C."/>
        </authorList>
    </citation>
    <scope>NUCLEOTIDE SEQUENCE</scope>
</reference>
<evidence type="ECO:0000313" key="1">
    <source>
        <dbReference type="EMBL" id="JAH29139.1"/>
    </source>
</evidence>
<accession>A0A0E9RJ53</accession>